<dbReference type="EMBL" id="LAZR01003577">
    <property type="protein sequence ID" value="KKN16838.1"/>
    <property type="molecule type" value="Genomic_DNA"/>
</dbReference>
<comment type="caution">
    <text evidence="1">The sequence shown here is derived from an EMBL/GenBank/DDBJ whole genome shotgun (WGS) entry which is preliminary data.</text>
</comment>
<dbReference type="PANTHER" id="PTHR39662:SF1">
    <property type="entry name" value="DUF354 DOMAIN-CONTAINING PROTEIN"/>
    <property type="match status" value="1"/>
</dbReference>
<dbReference type="SUPFAM" id="SSF53756">
    <property type="entry name" value="UDP-Glycosyltransferase/glycogen phosphorylase"/>
    <property type="match status" value="1"/>
</dbReference>
<dbReference type="PANTHER" id="PTHR39662">
    <property type="entry name" value="DUF354 DOMAIN-CONTAINING PROTEIN-RELATED"/>
    <property type="match status" value="1"/>
</dbReference>
<evidence type="ECO:0008006" key="2">
    <source>
        <dbReference type="Google" id="ProtNLM"/>
    </source>
</evidence>
<accession>A0A0F9RHU2</accession>
<organism evidence="1">
    <name type="scientific">marine sediment metagenome</name>
    <dbReference type="NCBI Taxonomy" id="412755"/>
    <lineage>
        <taxon>unclassified sequences</taxon>
        <taxon>metagenomes</taxon>
        <taxon>ecological metagenomes</taxon>
    </lineage>
</organism>
<protein>
    <recommendedName>
        <fullName evidence="2">DUF354 domain-containing protein</fullName>
    </recommendedName>
</protein>
<dbReference type="InterPro" id="IPR007152">
    <property type="entry name" value="DUF354"/>
</dbReference>
<dbReference type="PIRSF" id="PIRSF005357">
    <property type="entry name" value="UCP005357"/>
    <property type="match status" value="1"/>
</dbReference>
<proteinExistence type="predicted"/>
<name>A0A0F9RHU2_9ZZZZ</name>
<reference evidence="1" key="1">
    <citation type="journal article" date="2015" name="Nature">
        <title>Complex archaea that bridge the gap between prokaryotes and eukaryotes.</title>
        <authorList>
            <person name="Spang A."/>
            <person name="Saw J.H."/>
            <person name="Jorgensen S.L."/>
            <person name="Zaremba-Niedzwiedzka K."/>
            <person name="Martijn J."/>
            <person name="Lind A.E."/>
            <person name="van Eijk R."/>
            <person name="Schleper C."/>
            <person name="Guy L."/>
            <person name="Ettema T.J."/>
        </authorList>
    </citation>
    <scope>NUCLEOTIDE SEQUENCE</scope>
</reference>
<dbReference type="Pfam" id="PF04007">
    <property type="entry name" value="DUF354"/>
    <property type="match status" value="1"/>
</dbReference>
<gene>
    <name evidence="1" type="ORF">LCGC14_0971910</name>
</gene>
<sequence>MSLFGKRIWIDIEQPKTAVMFQSLIKKFEKEGSELFITARNYDSTFKILDDSMVKYKKIGKHGGEKLEDKLYTYIDRLKLLFPLIKKYSPDYFVTFLSVEGTRIAYGLKIPSIGINDEPRNKPVCKLIHPFIDNVITPECIPKEWYIELYADPEKIIRYNGLDEIAWLSEYTPNEEILRKFDIKKGEFLLMRTEPTSACYLIDKLKSHETMIGNFFPSIFREFPNYTYFLLVRSNIQKQFLERKLKTFSIEKNVVIAQYLPNLVDFCFFGAIIISGGGTIVRESSLLNVPSIEFFPGDSAPQEKFLIENGFPLEHIKDPKQIIEKSIEILNQKLSSERFKIKSVKEKLNQFENPINICFNHVKKGLNEN</sequence>
<evidence type="ECO:0000313" key="1">
    <source>
        <dbReference type="EMBL" id="KKN16838.1"/>
    </source>
</evidence>
<dbReference type="AlphaFoldDB" id="A0A0F9RHU2"/>